<feature type="transmembrane region" description="Helical" evidence="2">
    <location>
        <begin position="9"/>
        <end position="28"/>
    </location>
</feature>
<keyword evidence="4" id="KW-1185">Reference proteome</keyword>
<dbReference type="Gene3D" id="2.115.10.20">
    <property type="entry name" value="Glycosyl hydrolase domain, family 43"/>
    <property type="match status" value="1"/>
</dbReference>
<accession>A0A8H4U9Y2</accession>
<comment type="caution">
    <text evidence="3">The sequence shown here is derived from an EMBL/GenBank/DDBJ whole genome shotgun (WGS) entry which is preliminary data.</text>
</comment>
<dbReference type="InterPro" id="IPR023296">
    <property type="entry name" value="Glyco_hydro_beta-prop_sf"/>
</dbReference>
<keyword evidence="2" id="KW-0472">Membrane</keyword>
<reference evidence="3" key="2">
    <citation type="submission" date="2020-05" db="EMBL/GenBank/DDBJ databases">
        <authorList>
            <person name="Kim H.-S."/>
            <person name="Proctor R.H."/>
            <person name="Brown D.W."/>
        </authorList>
    </citation>
    <scope>NUCLEOTIDE SEQUENCE</scope>
    <source>
        <strain evidence="3">NRRL 20472</strain>
    </source>
</reference>
<reference evidence="3" key="1">
    <citation type="journal article" date="2020" name="BMC Genomics">
        <title>Correction to: Identification and distribution of gene clusters required for synthesis of sphingolipid metabolism inhibitors in diverse species of the filamentous fungus Fusarium.</title>
        <authorList>
            <person name="Kim H.S."/>
            <person name="Lohmar J.M."/>
            <person name="Busman M."/>
            <person name="Brown D.W."/>
            <person name="Naumann T.A."/>
            <person name="Divon H.H."/>
            <person name="Lysoe E."/>
            <person name="Uhlig S."/>
            <person name="Proctor R.H."/>
        </authorList>
    </citation>
    <scope>NUCLEOTIDE SEQUENCE</scope>
    <source>
        <strain evidence="3">NRRL 20472</strain>
    </source>
</reference>
<gene>
    <name evidence="3" type="ORF">FSARC_1089</name>
</gene>
<dbReference type="AlphaFoldDB" id="A0A8H4U9Y2"/>
<dbReference type="Proteomes" id="UP000622797">
    <property type="component" value="Unassembled WGS sequence"/>
</dbReference>
<feature type="region of interest" description="Disordered" evidence="1">
    <location>
        <begin position="44"/>
        <end position="88"/>
    </location>
</feature>
<evidence type="ECO:0000313" key="4">
    <source>
        <dbReference type="Proteomes" id="UP000622797"/>
    </source>
</evidence>
<name>A0A8H4U9Y2_9HYPO</name>
<evidence type="ECO:0000313" key="3">
    <source>
        <dbReference type="EMBL" id="KAF4972310.1"/>
    </source>
</evidence>
<protein>
    <submittedName>
        <fullName evidence="3">Uncharacterized protein</fullName>
    </submittedName>
</protein>
<sequence>MLVRDSRKLVLFVTPVLLFIIFALKLYLNPEAFPTKVQEWVPSQLKKSSEDEQEPLGDDVSSSTNTPNSQETPAVQPDPPKTNQLSNGIVPEDVSATHHEVFSVSTKNKQFFEVDFGDYAALNPNFIPHPTLDNTWVVVAQWLQDGGNHLWFAELVCDATFQDDVLKCLHSPTTLPVTATIGGDKCEGDMSYFEWNMGPHDARVFYGPEKPYTTYGSNSIHTCFGQFVQDLRTLTSWKGDMGNLSEFRIGTELQRPLSLPWNAVEKNWFLFWDINDNMYTHYDITPNRKFAQINPDGSAGDDLAPFSAVNDEQCLAKYLPKLATNLESIHQATNSLKITMCRRDEPSCVPDESNTFIMVIFQHKSYFNYHSVYEPYVMMFKQQAPFEIHAISRKPIWIHGRKQYPDKSTSDMFYVTSMSWKSQERKYHGFIDDELFLGFGIEDERTAGINILAADLLKDMGLCFEG</sequence>
<keyword evidence="2" id="KW-1133">Transmembrane helix</keyword>
<evidence type="ECO:0000256" key="2">
    <source>
        <dbReference type="SAM" id="Phobius"/>
    </source>
</evidence>
<feature type="compositionally biased region" description="Polar residues" evidence="1">
    <location>
        <begin position="60"/>
        <end position="73"/>
    </location>
</feature>
<keyword evidence="2" id="KW-0812">Transmembrane</keyword>
<dbReference type="OrthoDB" id="2522565at2759"/>
<organism evidence="3 4">
    <name type="scientific">Fusarium sarcochroum</name>
    <dbReference type="NCBI Taxonomy" id="1208366"/>
    <lineage>
        <taxon>Eukaryota</taxon>
        <taxon>Fungi</taxon>
        <taxon>Dikarya</taxon>
        <taxon>Ascomycota</taxon>
        <taxon>Pezizomycotina</taxon>
        <taxon>Sordariomycetes</taxon>
        <taxon>Hypocreomycetidae</taxon>
        <taxon>Hypocreales</taxon>
        <taxon>Nectriaceae</taxon>
        <taxon>Fusarium</taxon>
        <taxon>Fusarium lateritium species complex</taxon>
    </lineage>
</organism>
<dbReference type="EMBL" id="JABEXW010000061">
    <property type="protein sequence ID" value="KAF4972310.1"/>
    <property type="molecule type" value="Genomic_DNA"/>
</dbReference>
<evidence type="ECO:0000256" key="1">
    <source>
        <dbReference type="SAM" id="MobiDB-lite"/>
    </source>
</evidence>
<proteinExistence type="predicted"/>